<protein>
    <recommendedName>
        <fullName evidence="10">G-protein coupled receptors family 1 profile domain-containing protein</fullName>
    </recommendedName>
</protein>
<dbReference type="PROSITE" id="PS50262">
    <property type="entry name" value="G_PROTEIN_RECEP_F1_2"/>
    <property type="match status" value="1"/>
</dbReference>
<dbReference type="SUPFAM" id="SSF81321">
    <property type="entry name" value="Family A G protein-coupled receptor-like"/>
    <property type="match status" value="1"/>
</dbReference>
<dbReference type="VEuPathDB" id="VectorBase:BGLB021945"/>
<dbReference type="Proteomes" id="UP000076420">
    <property type="component" value="Unassembled WGS sequence"/>
</dbReference>
<evidence type="ECO:0000256" key="5">
    <source>
        <dbReference type="ARBA" id="ARBA00023040"/>
    </source>
</evidence>
<keyword evidence="8" id="KW-0807">Transducer</keyword>
<evidence type="ECO:0000256" key="3">
    <source>
        <dbReference type="ARBA" id="ARBA00022692"/>
    </source>
</evidence>
<dbReference type="PANTHER" id="PTHR46925:SF2">
    <property type="entry name" value="G-PROTEIN COUPLED RECEPTOR TKR-1-RELATED"/>
    <property type="match status" value="1"/>
</dbReference>
<feature type="transmembrane region" description="Helical" evidence="9">
    <location>
        <begin position="82"/>
        <end position="107"/>
    </location>
</feature>
<evidence type="ECO:0000313" key="12">
    <source>
        <dbReference type="Proteomes" id="UP000076420"/>
    </source>
</evidence>
<evidence type="ECO:0000256" key="1">
    <source>
        <dbReference type="ARBA" id="ARBA00004651"/>
    </source>
</evidence>
<evidence type="ECO:0000256" key="7">
    <source>
        <dbReference type="ARBA" id="ARBA00023170"/>
    </source>
</evidence>
<feature type="transmembrane region" description="Helical" evidence="9">
    <location>
        <begin position="119"/>
        <end position="140"/>
    </location>
</feature>
<keyword evidence="3 9" id="KW-0812">Transmembrane</keyword>
<accession>A0A2C9KP61</accession>
<dbReference type="InterPro" id="IPR001681">
    <property type="entry name" value="Neurokn_rcpt"/>
</dbReference>
<name>A0A2C9KP61_BIOGL</name>
<evidence type="ECO:0000259" key="10">
    <source>
        <dbReference type="PROSITE" id="PS50262"/>
    </source>
</evidence>
<gene>
    <name evidence="11" type="primary">106072182</name>
</gene>
<organism evidence="11 12">
    <name type="scientific">Biomphalaria glabrata</name>
    <name type="common">Bloodfluke planorb</name>
    <name type="synonym">Freshwater snail</name>
    <dbReference type="NCBI Taxonomy" id="6526"/>
    <lineage>
        <taxon>Eukaryota</taxon>
        <taxon>Metazoa</taxon>
        <taxon>Spiralia</taxon>
        <taxon>Lophotrochozoa</taxon>
        <taxon>Mollusca</taxon>
        <taxon>Gastropoda</taxon>
        <taxon>Heterobranchia</taxon>
        <taxon>Euthyneura</taxon>
        <taxon>Panpulmonata</taxon>
        <taxon>Hygrophila</taxon>
        <taxon>Lymnaeoidea</taxon>
        <taxon>Planorbidae</taxon>
        <taxon>Biomphalaria</taxon>
    </lineage>
</organism>
<dbReference type="InterPro" id="IPR017452">
    <property type="entry name" value="GPCR_Rhodpsn_7TM"/>
</dbReference>
<evidence type="ECO:0000256" key="9">
    <source>
        <dbReference type="SAM" id="Phobius"/>
    </source>
</evidence>
<dbReference type="VEuPathDB" id="VectorBase:BGLAX_043691"/>
<dbReference type="STRING" id="6526.A0A2C9KP61"/>
<feature type="domain" description="G-protein coupled receptors family 1 profile" evidence="10">
    <location>
        <begin position="61"/>
        <end position="141"/>
    </location>
</feature>
<dbReference type="AlphaFoldDB" id="A0A2C9KP61"/>
<evidence type="ECO:0000256" key="4">
    <source>
        <dbReference type="ARBA" id="ARBA00022989"/>
    </source>
</evidence>
<dbReference type="PANTHER" id="PTHR46925">
    <property type="entry name" value="G-PROTEIN COUPLED RECEPTOR TKR-1-RELATED"/>
    <property type="match status" value="1"/>
</dbReference>
<keyword evidence="4 9" id="KW-1133">Transmembrane helix</keyword>
<evidence type="ECO:0000256" key="6">
    <source>
        <dbReference type="ARBA" id="ARBA00023136"/>
    </source>
</evidence>
<evidence type="ECO:0000256" key="8">
    <source>
        <dbReference type="ARBA" id="ARBA00023224"/>
    </source>
</evidence>
<reference evidence="11" key="1">
    <citation type="submission" date="2020-05" db="UniProtKB">
        <authorList>
            <consortium name="EnsemblMetazoa"/>
        </authorList>
    </citation>
    <scope>IDENTIFICATION</scope>
    <source>
        <strain evidence="11">BB02</strain>
    </source>
</reference>
<dbReference type="GO" id="GO:0004995">
    <property type="term" value="F:tachykinin receptor activity"/>
    <property type="evidence" value="ECO:0007669"/>
    <property type="project" value="InterPro"/>
</dbReference>
<dbReference type="KEGG" id="bgt:106072182"/>
<dbReference type="EnsemblMetazoa" id="BGLB021945-RA">
    <property type="protein sequence ID" value="BGLB021945-PA"/>
    <property type="gene ID" value="BGLB021945"/>
</dbReference>
<evidence type="ECO:0000313" key="11">
    <source>
        <dbReference type="EnsemblMetazoa" id="BGLB021945-PA"/>
    </source>
</evidence>
<sequence>MSASEVAMVNDSSSNITGLNFSDFKNASVEDAESYFLPLPWWQQTIYYALFIFMFIIAAGGNVIVVWIVLAHKSMRTVTNYFLVNLAVADVMISIFNVLFHFTFNMYQNWFFGMEYCKFALFIAQCTISVSVLTFMAIAID</sequence>
<comment type="subcellular location">
    <subcellularLocation>
        <location evidence="1">Cell membrane</location>
        <topology evidence="1">Multi-pass membrane protein</topology>
    </subcellularLocation>
</comment>
<keyword evidence="2" id="KW-1003">Cell membrane</keyword>
<dbReference type="Pfam" id="PF00001">
    <property type="entry name" value="7tm_1"/>
    <property type="match status" value="1"/>
</dbReference>
<evidence type="ECO:0000256" key="2">
    <source>
        <dbReference type="ARBA" id="ARBA00022475"/>
    </source>
</evidence>
<dbReference type="GO" id="GO:0005886">
    <property type="term" value="C:plasma membrane"/>
    <property type="evidence" value="ECO:0007669"/>
    <property type="project" value="UniProtKB-SubCell"/>
</dbReference>
<proteinExistence type="predicted"/>
<feature type="transmembrane region" description="Helical" evidence="9">
    <location>
        <begin position="46"/>
        <end position="70"/>
    </location>
</feature>
<keyword evidence="7" id="KW-0675">Receptor</keyword>
<keyword evidence="5" id="KW-0297">G-protein coupled receptor</keyword>
<keyword evidence="6 9" id="KW-0472">Membrane</keyword>
<dbReference type="InterPro" id="IPR000276">
    <property type="entry name" value="GPCR_Rhodpsn"/>
</dbReference>
<dbReference type="PRINTS" id="PR00237">
    <property type="entry name" value="GPCRRHODOPSN"/>
</dbReference>
<dbReference type="Gene3D" id="1.20.1070.10">
    <property type="entry name" value="Rhodopsin 7-helix transmembrane proteins"/>
    <property type="match status" value="1"/>
</dbReference>